<dbReference type="RefSeq" id="WP_028052122.1">
    <property type="nucleotide sequence ID" value="NZ_ATYG01000014.1"/>
</dbReference>
<proteinExistence type="predicted"/>
<accession>A0ABX2RA45</accession>
<evidence type="ECO:0000256" key="1">
    <source>
        <dbReference type="SAM" id="Phobius"/>
    </source>
</evidence>
<evidence type="ECO:0000313" key="2">
    <source>
        <dbReference type="EMBL" id="NYE56938.1"/>
    </source>
</evidence>
<reference evidence="2 3" key="1">
    <citation type="submission" date="2020-07" db="EMBL/GenBank/DDBJ databases">
        <title>Genomic Encyclopedia of Type Strains, Phase III (KMG-III): the genomes of soil and plant-associated and newly described type strains.</title>
        <authorList>
            <person name="Whitman W."/>
        </authorList>
    </citation>
    <scope>NUCLEOTIDE SEQUENCE [LARGE SCALE GENOMIC DNA]</scope>
    <source>
        <strain evidence="2 3">DSM 11255</strain>
    </source>
</reference>
<keyword evidence="1" id="KW-1133">Transmembrane helix</keyword>
<feature type="transmembrane region" description="Helical" evidence="1">
    <location>
        <begin position="44"/>
        <end position="65"/>
    </location>
</feature>
<feature type="transmembrane region" description="Helical" evidence="1">
    <location>
        <begin position="13"/>
        <end position="32"/>
    </location>
</feature>
<keyword evidence="1" id="KW-0812">Transmembrane</keyword>
<gene>
    <name evidence="2" type="ORF">HDG70_000644</name>
</gene>
<keyword evidence="3" id="KW-1185">Reference proteome</keyword>
<comment type="caution">
    <text evidence="2">The sequence shown here is derived from an EMBL/GenBank/DDBJ whole genome shotgun (WGS) entry which is preliminary data.</text>
</comment>
<name>A0ABX2RA45_9THEO</name>
<feature type="transmembrane region" description="Helical" evidence="1">
    <location>
        <begin position="85"/>
        <end position="107"/>
    </location>
</feature>
<dbReference type="EMBL" id="JACCBS010000001">
    <property type="protein sequence ID" value="NYE56938.1"/>
    <property type="molecule type" value="Genomic_DNA"/>
</dbReference>
<evidence type="ECO:0000313" key="3">
    <source>
        <dbReference type="Proteomes" id="UP000604066"/>
    </source>
</evidence>
<keyword evidence="1" id="KW-0472">Membrane</keyword>
<protein>
    <submittedName>
        <fullName evidence="2">Uncharacterized protein</fullName>
    </submittedName>
</protein>
<sequence length="126" mass="15050">MIWIVVNNYLHDLATGLLIMAVFTLYLARRLWCDCILTFTQYRIFFRYLSRVFFIAAMVVILAGIPRALYFRDVELIPMIKKDMVLLLWVKYGLLLLAVIGSIVMWYRLSRDFYVAVENRWLNIKM</sequence>
<dbReference type="Proteomes" id="UP000604066">
    <property type="component" value="Unassembled WGS sequence"/>
</dbReference>
<organism evidence="2 3">
    <name type="scientific">Carboxydothermus ferrireducens DSM 11255</name>
    <dbReference type="NCBI Taxonomy" id="1119529"/>
    <lineage>
        <taxon>Bacteria</taxon>
        <taxon>Bacillati</taxon>
        <taxon>Bacillota</taxon>
        <taxon>Clostridia</taxon>
        <taxon>Thermoanaerobacterales</taxon>
        <taxon>Thermoanaerobacteraceae</taxon>
        <taxon>Carboxydothermus</taxon>
    </lineage>
</organism>